<dbReference type="Proteomes" id="UP001468798">
    <property type="component" value="Unassembled WGS sequence"/>
</dbReference>
<dbReference type="PANTHER" id="PTHR34220:SF9">
    <property type="entry name" value="SIGNAL TRANSDUCTION HISTIDINE KINASE INTERNAL REGION DOMAIN-CONTAINING PROTEIN"/>
    <property type="match status" value="1"/>
</dbReference>
<gene>
    <name evidence="3" type="ORF">WFZ86_00815</name>
</gene>
<name>A0ABU9NIA0_9FLAO</name>
<feature type="transmembrane region" description="Helical" evidence="1">
    <location>
        <begin position="83"/>
        <end position="101"/>
    </location>
</feature>
<dbReference type="RefSeq" id="WP_342690185.1">
    <property type="nucleotide sequence ID" value="NZ_JBCGDP010000001.1"/>
</dbReference>
<reference evidence="3 4" key="1">
    <citation type="submission" date="2024-03" db="EMBL/GenBank/DDBJ databases">
        <title>Two novel species of the genus Flavobacterium exhibiting potentially degradation of complex polysaccharides.</title>
        <authorList>
            <person name="Lian X."/>
        </authorList>
    </citation>
    <scope>NUCLEOTIDE SEQUENCE [LARGE SCALE GENOMIC DNA]</scope>
    <source>
        <strain evidence="3 4">N6</strain>
    </source>
</reference>
<feature type="transmembrane region" description="Helical" evidence="1">
    <location>
        <begin position="44"/>
        <end position="63"/>
    </location>
</feature>
<dbReference type="PANTHER" id="PTHR34220">
    <property type="entry name" value="SENSOR HISTIDINE KINASE YPDA"/>
    <property type="match status" value="1"/>
</dbReference>
<dbReference type="InterPro" id="IPR036890">
    <property type="entry name" value="HATPase_C_sf"/>
</dbReference>
<evidence type="ECO:0000313" key="3">
    <source>
        <dbReference type="EMBL" id="MEM0575030.1"/>
    </source>
</evidence>
<keyword evidence="4" id="KW-1185">Reference proteome</keyword>
<keyword evidence="3" id="KW-0418">Kinase</keyword>
<dbReference type="SUPFAM" id="SSF55874">
    <property type="entry name" value="ATPase domain of HSP90 chaperone/DNA topoisomerase II/histidine kinase"/>
    <property type="match status" value="1"/>
</dbReference>
<keyword evidence="1" id="KW-1133">Transmembrane helix</keyword>
<sequence length="320" mass="37331">MFHTGYFKLFISEFLLWLIIGSITTDFFRKLLEKKQNYTFNTKLLLLFVFSFLITVVLWSFLYFPVTYFTDMAWIDMIKMSNVFLTFYTNCFIVSVWYFLYSNVRHLESKAQLESEKILLESTLKEAQLNALKGQINPHFMFNTLNNIRGLILEDPSRSRDMITRLSEMLRYSLTKNDYNEIKLEEELEMVVNYIQISKIQLEDRLQYVQEIGPETLNIKIPPMILQILVENAVKHGISNLKAGGLVRLVAKTEDNFLKVTVVNSGKLLIQSNSTQIGLKNILSRLQLLYGELAFFEIIEVNQMVEARVVIPLNDENGKN</sequence>
<accession>A0ABU9NIA0</accession>
<evidence type="ECO:0000313" key="4">
    <source>
        <dbReference type="Proteomes" id="UP001468798"/>
    </source>
</evidence>
<dbReference type="InterPro" id="IPR050640">
    <property type="entry name" value="Bact_2-comp_sensor_kinase"/>
</dbReference>
<keyword evidence="1" id="KW-0472">Membrane</keyword>
<keyword evidence="1" id="KW-0812">Transmembrane</keyword>
<feature type="transmembrane region" description="Helical" evidence="1">
    <location>
        <begin position="6"/>
        <end position="23"/>
    </location>
</feature>
<dbReference type="GO" id="GO:0016301">
    <property type="term" value="F:kinase activity"/>
    <property type="evidence" value="ECO:0007669"/>
    <property type="project" value="UniProtKB-KW"/>
</dbReference>
<dbReference type="EMBL" id="JBCGDP010000001">
    <property type="protein sequence ID" value="MEM0575030.1"/>
    <property type="molecule type" value="Genomic_DNA"/>
</dbReference>
<dbReference type="Gene3D" id="3.30.565.10">
    <property type="entry name" value="Histidine kinase-like ATPase, C-terminal domain"/>
    <property type="match status" value="1"/>
</dbReference>
<proteinExistence type="predicted"/>
<evidence type="ECO:0000256" key="1">
    <source>
        <dbReference type="SAM" id="Phobius"/>
    </source>
</evidence>
<protein>
    <submittedName>
        <fullName evidence="3">Histidine kinase</fullName>
    </submittedName>
</protein>
<keyword evidence="3" id="KW-0808">Transferase</keyword>
<feature type="domain" description="Signal transduction histidine kinase internal region" evidence="2">
    <location>
        <begin position="127"/>
        <end position="206"/>
    </location>
</feature>
<evidence type="ECO:0000259" key="2">
    <source>
        <dbReference type="Pfam" id="PF06580"/>
    </source>
</evidence>
<dbReference type="InterPro" id="IPR010559">
    <property type="entry name" value="Sig_transdc_His_kin_internal"/>
</dbReference>
<dbReference type="Pfam" id="PF06580">
    <property type="entry name" value="His_kinase"/>
    <property type="match status" value="1"/>
</dbReference>
<comment type="caution">
    <text evidence="3">The sequence shown here is derived from an EMBL/GenBank/DDBJ whole genome shotgun (WGS) entry which is preliminary data.</text>
</comment>
<organism evidence="3 4">
    <name type="scientific">Flavobacterium polysaccharolyticum</name>
    <dbReference type="NCBI Taxonomy" id="3133148"/>
    <lineage>
        <taxon>Bacteria</taxon>
        <taxon>Pseudomonadati</taxon>
        <taxon>Bacteroidota</taxon>
        <taxon>Flavobacteriia</taxon>
        <taxon>Flavobacteriales</taxon>
        <taxon>Flavobacteriaceae</taxon>
        <taxon>Flavobacterium</taxon>
    </lineage>
</organism>